<keyword evidence="4" id="KW-1015">Disulfide bond</keyword>
<keyword evidence="3" id="KW-0597">Phosphoprotein</keyword>
<dbReference type="FunFam" id="2.60.40.10:FF:000228">
    <property type="entry name" value="obscurin isoform X4"/>
    <property type="match status" value="1"/>
</dbReference>
<evidence type="ECO:0000256" key="1">
    <source>
        <dbReference type="ARBA" id="ARBA00004496"/>
    </source>
</evidence>
<organism evidence="7 8">
    <name type="scientific">Sinocyclocheilus grahami</name>
    <name type="common">Dianchi golden-line fish</name>
    <name type="synonym">Barbus grahami</name>
    <dbReference type="NCBI Taxonomy" id="75366"/>
    <lineage>
        <taxon>Eukaryota</taxon>
        <taxon>Metazoa</taxon>
        <taxon>Chordata</taxon>
        <taxon>Craniata</taxon>
        <taxon>Vertebrata</taxon>
        <taxon>Euteleostomi</taxon>
        <taxon>Actinopterygii</taxon>
        <taxon>Neopterygii</taxon>
        <taxon>Teleostei</taxon>
        <taxon>Ostariophysi</taxon>
        <taxon>Cypriniformes</taxon>
        <taxon>Cyprinidae</taxon>
        <taxon>Cyprininae</taxon>
        <taxon>Sinocyclocheilus</taxon>
    </lineage>
</organism>
<keyword evidence="8" id="KW-1185">Reference proteome</keyword>
<evidence type="ECO:0000256" key="5">
    <source>
        <dbReference type="SAM" id="Phobius"/>
    </source>
</evidence>
<dbReference type="OMA" id="IPVEWRT"/>
<evidence type="ECO:0000256" key="3">
    <source>
        <dbReference type="ARBA" id="ARBA00022553"/>
    </source>
</evidence>
<reference evidence="7" key="2">
    <citation type="submission" date="2025-09" db="UniProtKB">
        <authorList>
            <consortium name="Ensembl"/>
        </authorList>
    </citation>
    <scope>IDENTIFICATION</scope>
</reference>
<keyword evidence="5" id="KW-1133">Transmembrane helix</keyword>
<evidence type="ECO:0000313" key="7">
    <source>
        <dbReference type="Ensembl" id="ENSSGRP00000018053.1"/>
    </source>
</evidence>
<dbReference type="InterPro" id="IPR003599">
    <property type="entry name" value="Ig_sub"/>
</dbReference>
<feature type="domain" description="Ig-like" evidence="6">
    <location>
        <begin position="34"/>
        <end position="104"/>
    </location>
</feature>
<dbReference type="InterPro" id="IPR003598">
    <property type="entry name" value="Ig_sub2"/>
</dbReference>
<dbReference type="Gene3D" id="2.60.40.10">
    <property type="entry name" value="Immunoglobulins"/>
    <property type="match status" value="2"/>
</dbReference>
<feature type="domain" description="Ig-like" evidence="6">
    <location>
        <begin position="108"/>
        <end position="178"/>
    </location>
</feature>
<dbReference type="InterPro" id="IPR013098">
    <property type="entry name" value="Ig_I-set"/>
</dbReference>
<feature type="transmembrane region" description="Helical" evidence="5">
    <location>
        <begin position="186"/>
        <end position="209"/>
    </location>
</feature>
<evidence type="ECO:0000259" key="6">
    <source>
        <dbReference type="PROSITE" id="PS50835"/>
    </source>
</evidence>
<sequence>MVQNLSNLLNKCRLLGKIFCLGDPDIFCDFLALPITFKQNLRNQEAVEGNTVAFRCELSKPGAMVKWWRGEELLQVGEKYQMRTEGRIAELLIKNVNSEDVGFYITKEGGQAVFSCELSKPGAQVDWRKGRVILKPDDKYEMKQEGTFTKLVIRNVEASDAGNYSCKTKDSESTAELTVKGKACRLFAAAAWHILSFLACCYYIVLLLVL</sequence>
<evidence type="ECO:0000313" key="8">
    <source>
        <dbReference type="Proteomes" id="UP000472262"/>
    </source>
</evidence>
<evidence type="ECO:0000256" key="2">
    <source>
        <dbReference type="ARBA" id="ARBA00022490"/>
    </source>
</evidence>
<dbReference type="GO" id="GO:0005737">
    <property type="term" value="C:cytoplasm"/>
    <property type="evidence" value="ECO:0007669"/>
    <property type="project" value="UniProtKB-SubCell"/>
</dbReference>
<dbReference type="InterPro" id="IPR007110">
    <property type="entry name" value="Ig-like_dom"/>
</dbReference>
<dbReference type="Proteomes" id="UP000472262">
    <property type="component" value="Unassembled WGS sequence"/>
</dbReference>
<proteinExistence type="predicted"/>
<accession>A0A672L1T0</accession>
<evidence type="ECO:0000256" key="4">
    <source>
        <dbReference type="ARBA" id="ARBA00023157"/>
    </source>
</evidence>
<comment type="subcellular location">
    <subcellularLocation>
        <location evidence="1">Cytoplasm</location>
    </subcellularLocation>
</comment>
<dbReference type="SUPFAM" id="SSF48726">
    <property type="entry name" value="Immunoglobulin"/>
    <property type="match status" value="2"/>
</dbReference>
<dbReference type="Pfam" id="PF07679">
    <property type="entry name" value="I-set"/>
    <property type="match status" value="2"/>
</dbReference>
<dbReference type="Ensembl" id="ENSSGRT00000019506.1">
    <property type="protein sequence ID" value="ENSSGRP00000018053.1"/>
    <property type="gene ID" value="ENSSGRG00000010937.1"/>
</dbReference>
<reference evidence="7" key="1">
    <citation type="submission" date="2025-08" db="UniProtKB">
        <authorList>
            <consortium name="Ensembl"/>
        </authorList>
    </citation>
    <scope>IDENTIFICATION</scope>
</reference>
<dbReference type="SMART" id="SM00408">
    <property type="entry name" value="IGc2"/>
    <property type="match status" value="2"/>
</dbReference>
<dbReference type="AlphaFoldDB" id="A0A672L1T0"/>
<keyword evidence="5" id="KW-0812">Transmembrane</keyword>
<protein>
    <recommendedName>
        <fullName evidence="6">Ig-like domain-containing protein</fullName>
    </recommendedName>
</protein>
<dbReference type="InterPro" id="IPR052385">
    <property type="entry name" value="Obscurin/Obscurin-like_Reg"/>
</dbReference>
<name>A0A672L1T0_SINGR</name>
<dbReference type="PROSITE" id="PS50835">
    <property type="entry name" value="IG_LIKE"/>
    <property type="match status" value="2"/>
</dbReference>
<keyword evidence="5" id="KW-0472">Membrane</keyword>
<keyword evidence="2" id="KW-0963">Cytoplasm</keyword>
<dbReference type="SMART" id="SM00409">
    <property type="entry name" value="IG"/>
    <property type="match status" value="1"/>
</dbReference>
<dbReference type="PANTHER" id="PTHR35971:SF5">
    <property type="entry name" value="OBSCURIN LIKE CYTOSKELETAL ADAPTOR 1"/>
    <property type="match status" value="1"/>
</dbReference>
<dbReference type="InterPro" id="IPR013783">
    <property type="entry name" value="Ig-like_fold"/>
</dbReference>
<dbReference type="InterPro" id="IPR036179">
    <property type="entry name" value="Ig-like_dom_sf"/>
</dbReference>
<dbReference type="InParanoid" id="A0A672L1T0"/>
<dbReference type="PANTHER" id="PTHR35971">
    <property type="entry name" value="SI:DKEY-31G6.6"/>
    <property type="match status" value="1"/>
</dbReference>